<gene>
    <name evidence="1" type="ORF">RHO25_001218</name>
</gene>
<organism evidence="1 2">
    <name type="scientific">Cercospora beticola</name>
    <name type="common">Sugarbeet leaf spot fungus</name>
    <dbReference type="NCBI Taxonomy" id="122368"/>
    <lineage>
        <taxon>Eukaryota</taxon>
        <taxon>Fungi</taxon>
        <taxon>Dikarya</taxon>
        <taxon>Ascomycota</taxon>
        <taxon>Pezizomycotina</taxon>
        <taxon>Dothideomycetes</taxon>
        <taxon>Dothideomycetidae</taxon>
        <taxon>Mycosphaerellales</taxon>
        <taxon>Mycosphaerellaceae</taxon>
        <taxon>Cercospora</taxon>
    </lineage>
</organism>
<evidence type="ECO:0008006" key="3">
    <source>
        <dbReference type="Google" id="ProtNLM"/>
    </source>
</evidence>
<dbReference type="GeneID" id="90643733"/>
<reference evidence="1 2" key="1">
    <citation type="submission" date="2023-09" db="EMBL/GenBank/DDBJ databases">
        <title>Complete-Gapless Cercospora beticola genome.</title>
        <authorList>
            <person name="Wyatt N.A."/>
            <person name="Spanner R.E."/>
            <person name="Bolton M.D."/>
        </authorList>
    </citation>
    <scope>NUCLEOTIDE SEQUENCE [LARGE SCALE GENOMIC DNA]</scope>
    <source>
        <strain evidence="1">Cb09-40</strain>
    </source>
</reference>
<name>A0ABZ0NAR2_CERBT</name>
<protein>
    <recommendedName>
        <fullName evidence="3">F-box domain-containing protein</fullName>
    </recommendedName>
</protein>
<evidence type="ECO:0000313" key="1">
    <source>
        <dbReference type="EMBL" id="WPA96611.1"/>
    </source>
</evidence>
<sequence length="547" mass="61954">MGYLEHLPQAILRSICLHIPDCRAFALVCKSCVDPARSVLFATISITFYDTSELGHQASIWAKRLRLAKSLQYVRTIRILDEDTHEPIGKFVECGDRLNENWQYLPSDHPDRIVDEAAGWQALTGLISYLPGLKDFVYAGAPQLHPNILQCLEQKVPACRIHLETFCLRSLLRFPHQEIEVDPYERKLATHQQLYSVKLGRFDEYDDSGFFDYHLDALFDMVRGAAPGLRKVSMLREKPGSSMQLISSRRQTRQTWKGNELSVLPPGCKGKLRSLELAGPDSATLEALQGWSEVTAFENLEELKLHQHIDAETATWLVNTCSLELVSRHTVHPASIAIPALFQKVGRLNELKLVSNFDNVQLVDVLNRHGRTLRELAIIHPLSDSMNAAGRIARLRDLYLILDCRDANTSDNDDEGNPLNESIKHTLINHAIDASLAKAIFETVASSNPIPTAHLRLRRLEIRSQRNQTYGGLGRACAVLAGQWLCEKDEKDDRSGQVSVKRTRALRVTDEKLTPLVAGVFHELWPDEENTLHWSERWRSFLLREAC</sequence>
<evidence type="ECO:0000313" key="2">
    <source>
        <dbReference type="Proteomes" id="UP001302367"/>
    </source>
</evidence>
<dbReference type="Proteomes" id="UP001302367">
    <property type="component" value="Chromosome 1"/>
</dbReference>
<dbReference type="EMBL" id="CP134184">
    <property type="protein sequence ID" value="WPA96611.1"/>
    <property type="molecule type" value="Genomic_DNA"/>
</dbReference>
<dbReference type="RefSeq" id="XP_065458160.1">
    <property type="nucleotide sequence ID" value="XM_065602088.1"/>
</dbReference>
<accession>A0ABZ0NAR2</accession>
<proteinExistence type="predicted"/>
<keyword evidence="2" id="KW-1185">Reference proteome</keyword>